<keyword evidence="1" id="KW-0540">Nuclease</keyword>
<proteinExistence type="inferred from homology"/>
<dbReference type="AlphaFoldDB" id="A0A3E0IL25"/>
<dbReference type="InterPro" id="IPR007637">
    <property type="entry name" value="Restrct_endonuc_II_DpnII-like"/>
</dbReference>
<dbReference type="EMBL" id="QKXQ01000667">
    <property type="protein sequence ID" value="REH89677.1"/>
    <property type="molecule type" value="Genomic_DNA"/>
</dbReference>
<comment type="function">
    <text evidence="1">A P subtype restriction enzyme that recognizes the double-stranded unmethylated sequence 5'-GATC-3'.</text>
</comment>
<evidence type="ECO:0000313" key="3">
    <source>
        <dbReference type="EMBL" id="REH89677.1"/>
    </source>
</evidence>
<feature type="domain" description="Restriction endonuclease type II DpnII-like" evidence="2">
    <location>
        <begin position="16"/>
        <end position="295"/>
    </location>
</feature>
<dbReference type="OrthoDB" id="9805629at2"/>
<accession>A0A3E0IL25</accession>
<comment type="catalytic activity">
    <reaction evidence="1">
        <text>Endonucleolytic cleavage of DNA to give specific double-stranded fragments with terminal 5'-phosphates.</text>
        <dbReference type="EC" id="3.1.21.4"/>
    </reaction>
</comment>
<comment type="similarity">
    <text evidence="1">Belongs to the DpnII type II restriction endonuclease family.</text>
</comment>
<dbReference type="PIRSF" id="PIRSF016080">
    <property type="entry name" value="Restrict_endonuc_II_DpmII"/>
    <property type="match status" value="1"/>
</dbReference>
<dbReference type="RefSeq" id="WP_116095331.1">
    <property type="nucleotide sequence ID" value="NZ_JBBEFJ010000011.1"/>
</dbReference>
<comment type="caution">
    <text evidence="3">The sequence shown here is derived from an EMBL/GenBank/DDBJ whole genome shotgun (WGS) entry which is preliminary data.</text>
</comment>
<dbReference type="Pfam" id="PF04556">
    <property type="entry name" value="DpnII"/>
    <property type="match status" value="1"/>
</dbReference>
<dbReference type="Proteomes" id="UP000256562">
    <property type="component" value="Unassembled WGS sequence"/>
</dbReference>
<evidence type="ECO:0000313" key="4">
    <source>
        <dbReference type="Proteomes" id="UP000256562"/>
    </source>
</evidence>
<protein>
    <recommendedName>
        <fullName evidence="1">Type-2 restriction enzyme</fullName>
        <ecNumber evidence="1">3.1.21.4</ecNumber>
    </recommendedName>
</protein>
<name>A0A3E0IL25_9STAP</name>
<reference evidence="3 4" key="1">
    <citation type="journal article" date="2018" name="Vet. Microbiol.">
        <title>Characterisation of Staphylococcus felis isolated from cats using whole genome sequencing.</title>
        <authorList>
            <person name="Worthing K."/>
            <person name="Pang S."/>
            <person name="Trott D.J."/>
            <person name="Abraham S."/>
            <person name="Coombs G.W."/>
            <person name="Jordan D."/>
            <person name="McIntyre L."/>
            <person name="Davies M.R."/>
            <person name="Norris J."/>
        </authorList>
    </citation>
    <scope>NUCLEOTIDE SEQUENCE [LARGE SCALE GENOMIC DNA]</scope>
    <source>
        <strain evidence="3 4">F9</strain>
    </source>
</reference>
<keyword evidence="1" id="KW-0378">Hydrolase</keyword>
<evidence type="ECO:0000259" key="2">
    <source>
        <dbReference type="Pfam" id="PF04556"/>
    </source>
</evidence>
<keyword evidence="1 3" id="KW-0255">Endonuclease</keyword>
<organism evidence="3 4">
    <name type="scientific">Staphylococcus felis</name>
    <dbReference type="NCBI Taxonomy" id="46127"/>
    <lineage>
        <taxon>Bacteria</taxon>
        <taxon>Bacillati</taxon>
        <taxon>Bacillota</taxon>
        <taxon>Bacilli</taxon>
        <taxon>Bacillales</taxon>
        <taxon>Staphylococcaceae</taxon>
        <taxon>Staphylococcus</taxon>
    </lineage>
</organism>
<dbReference type="EC" id="3.1.21.4" evidence="1"/>
<evidence type="ECO:0000256" key="1">
    <source>
        <dbReference type="PIRNR" id="PIRNR016080"/>
    </source>
</evidence>
<dbReference type="InterPro" id="IPR021191">
    <property type="entry name" value="Restrct_endonuc_II_DpnII"/>
</dbReference>
<sequence>MNYSDYISLNANERLSVFLNSLSSTNKTPNYFVNWEKVEKGVKRFELELNTLNYLLGKNNIEEEAKKLFRSQPNLLKTIPILLATREEKLDILMLEDDEMNFYSLDFQNIDIQNFDAYFDFIEKTGLLSFLQNSAQKNLVDFVYGVEVGLDSNGRKNRSGTTMENILEKKVAETCKELGLKFKTQATSIWMKQNWGVEVPTDKSARRFDVAILDPKNKSVHVIETNFYNGGGSKLKSVSGEFKSLNHFINQSENNVTFAWVTDGQGWHTATKPLFEAFAEINNIFNLDMLKKDYIYSMLTSQS</sequence>
<gene>
    <name evidence="3" type="ORF">DOS83_13100</name>
</gene>
<keyword evidence="1" id="KW-0680">Restriction system</keyword>
<dbReference type="GO" id="GO:0009036">
    <property type="term" value="F:type II site-specific deoxyribonuclease activity"/>
    <property type="evidence" value="ECO:0007669"/>
    <property type="project" value="UniProtKB-UniRule"/>
</dbReference>
<dbReference type="GO" id="GO:0003677">
    <property type="term" value="F:DNA binding"/>
    <property type="evidence" value="ECO:0007669"/>
    <property type="project" value="UniProtKB-UniRule"/>
</dbReference>
<dbReference type="GO" id="GO:0009307">
    <property type="term" value="P:DNA restriction-modification system"/>
    <property type="evidence" value="ECO:0007669"/>
    <property type="project" value="UniProtKB-UniRule"/>
</dbReference>